<keyword evidence="5" id="KW-0406">Ion transport</keyword>
<feature type="region of interest" description="Disordered" evidence="8">
    <location>
        <begin position="1"/>
        <end position="59"/>
    </location>
</feature>
<keyword evidence="7" id="KW-0407">Ion channel</keyword>
<dbReference type="RefSeq" id="XP_031548660.1">
    <property type="nucleotide sequence ID" value="XM_031692800.1"/>
</dbReference>
<evidence type="ECO:0000256" key="9">
    <source>
        <dbReference type="SAM" id="Phobius"/>
    </source>
</evidence>
<evidence type="ECO:0000256" key="3">
    <source>
        <dbReference type="ARBA" id="ARBA00022692"/>
    </source>
</evidence>
<dbReference type="GO" id="GO:0034703">
    <property type="term" value="C:cation channel complex"/>
    <property type="evidence" value="ECO:0007669"/>
    <property type="project" value="TreeGrafter"/>
</dbReference>
<feature type="transmembrane region" description="Helical" evidence="9">
    <location>
        <begin position="181"/>
        <end position="204"/>
    </location>
</feature>
<evidence type="ECO:0000256" key="6">
    <source>
        <dbReference type="ARBA" id="ARBA00023136"/>
    </source>
</evidence>
<protein>
    <submittedName>
        <fullName evidence="12">Short transient receptor potential channel 2-like</fullName>
    </submittedName>
</protein>
<evidence type="ECO:0000313" key="11">
    <source>
        <dbReference type="Proteomes" id="UP000515163"/>
    </source>
</evidence>
<dbReference type="GO" id="GO:0051480">
    <property type="term" value="P:regulation of cytosolic calcium ion concentration"/>
    <property type="evidence" value="ECO:0007669"/>
    <property type="project" value="TreeGrafter"/>
</dbReference>
<dbReference type="AlphaFoldDB" id="A0A6P8H895"/>
<keyword evidence="2" id="KW-0813">Transport</keyword>
<evidence type="ECO:0000259" key="10">
    <source>
        <dbReference type="Pfam" id="PF00520"/>
    </source>
</evidence>
<dbReference type="GO" id="GO:0005886">
    <property type="term" value="C:plasma membrane"/>
    <property type="evidence" value="ECO:0007669"/>
    <property type="project" value="TreeGrafter"/>
</dbReference>
<gene>
    <name evidence="12" type="primary">LOC116286325</name>
</gene>
<feature type="transmembrane region" description="Helical" evidence="9">
    <location>
        <begin position="274"/>
        <end position="292"/>
    </location>
</feature>
<dbReference type="InParanoid" id="A0A6P8H895"/>
<feature type="compositionally biased region" description="Basic and acidic residues" evidence="8">
    <location>
        <begin position="48"/>
        <end position="59"/>
    </location>
</feature>
<dbReference type="GO" id="GO:0015279">
    <property type="term" value="F:store-operated calcium channel activity"/>
    <property type="evidence" value="ECO:0007669"/>
    <property type="project" value="TreeGrafter"/>
</dbReference>
<feature type="domain" description="Ion transport" evidence="10">
    <location>
        <begin position="252"/>
        <end position="489"/>
    </location>
</feature>
<feature type="transmembrane region" description="Helical" evidence="9">
    <location>
        <begin position="458"/>
        <end position="479"/>
    </location>
</feature>
<name>A0A6P8H895_ACTTE</name>
<evidence type="ECO:0000256" key="2">
    <source>
        <dbReference type="ARBA" id="ARBA00022448"/>
    </source>
</evidence>
<dbReference type="InterPro" id="IPR002153">
    <property type="entry name" value="TRPC_channel"/>
</dbReference>
<reference evidence="12" key="1">
    <citation type="submission" date="2025-08" db="UniProtKB">
        <authorList>
            <consortium name="RefSeq"/>
        </authorList>
    </citation>
    <scope>IDENTIFICATION</scope>
    <source>
        <tissue evidence="12">Tentacle</tissue>
    </source>
</reference>
<dbReference type="Proteomes" id="UP000515163">
    <property type="component" value="Unplaced"/>
</dbReference>
<dbReference type="GeneID" id="116286325"/>
<dbReference type="InterPro" id="IPR005821">
    <property type="entry name" value="Ion_trans_dom"/>
</dbReference>
<feature type="transmembrane region" description="Helical" evidence="9">
    <location>
        <begin position="240"/>
        <end position="262"/>
    </location>
</feature>
<dbReference type="KEGG" id="aten:116286325"/>
<dbReference type="OrthoDB" id="5973549at2759"/>
<dbReference type="Pfam" id="PF00520">
    <property type="entry name" value="Ion_trans"/>
    <property type="match status" value="1"/>
</dbReference>
<feature type="transmembrane region" description="Helical" evidence="9">
    <location>
        <begin position="312"/>
        <end position="331"/>
    </location>
</feature>
<accession>A0A6P8H895</accession>
<evidence type="ECO:0000256" key="5">
    <source>
        <dbReference type="ARBA" id="ARBA00023065"/>
    </source>
</evidence>
<comment type="subcellular location">
    <subcellularLocation>
        <location evidence="1">Membrane</location>
        <topology evidence="1">Multi-pass membrane protein</topology>
    </subcellularLocation>
</comment>
<keyword evidence="11" id="KW-1185">Reference proteome</keyword>
<sequence>MAEEIVQLSDTEGAESIPGNDHAVNAEGRLHDHEESENTQFDDVASEEQQKKKEKEVDKMIESDDIDKMKLVRPNMLKGLSTNSLEKALDYSSKLTEKAQRSKVQEEELQAIASSMEEYAFHLIEPLKKDHNKKQIFKLKFDHIAAKAVLLKQKKFLAHPVMYELLRDCWKGIFRSERSKFGWMLLYSWTLFDVLLFPIIYFILHLIQVFGRVWPKRANGTYRKSDFYETLYHERFKTPYFIFVRDMLSYFALLVLHFFLCFQPSTLHFIVEEWIILIFFLGRFMMEVYQVVNGFKNVRQTFSNYLSDSWNRLDAVTLTIYAVLLILRVITWSVHTSISNNPLLVGAGYLYDINSMLLTLRVFGHIIELKAKFGTIQIALFQITENIVAVFGQLLAVIIAFSLAISKIRMTQISFEGTPSTVFLESWWSIAKHLLWSFLLEPQVLIVPYERTIVFVQILYVLFLIIAVVMLMNMMIAILTNTYQRAERNAFQEWSYKKAATILTYCNYHPVPVPLNIISLTFLLMRNFYKKIRCRSSTVDIEKDPKKVALDNDIKGTDWTML</sequence>
<feature type="transmembrane region" description="Helical" evidence="9">
    <location>
        <begin position="387"/>
        <end position="405"/>
    </location>
</feature>
<evidence type="ECO:0000256" key="7">
    <source>
        <dbReference type="ARBA" id="ARBA00023303"/>
    </source>
</evidence>
<evidence type="ECO:0000256" key="1">
    <source>
        <dbReference type="ARBA" id="ARBA00004141"/>
    </source>
</evidence>
<dbReference type="GO" id="GO:0070679">
    <property type="term" value="F:inositol 1,4,5 trisphosphate binding"/>
    <property type="evidence" value="ECO:0007669"/>
    <property type="project" value="TreeGrafter"/>
</dbReference>
<keyword evidence="3 9" id="KW-0812">Transmembrane</keyword>
<evidence type="ECO:0000256" key="4">
    <source>
        <dbReference type="ARBA" id="ARBA00022989"/>
    </source>
</evidence>
<keyword evidence="6 9" id="KW-0472">Membrane</keyword>
<evidence type="ECO:0000256" key="8">
    <source>
        <dbReference type="SAM" id="MobiDB-lite"/>
    </source>
</evidence>
<dbReference type="PANTHER" id="PTHR10117:SF54">
    <property type="entry name" value="TRANSIENT RECEPTOR POTENTIAL-GAMMA PROTEIN"/>
    <property type="match status" value="1"/>
</dbReference>
<keyword evidence="4 9" id="KW-1133">Transmembrane helix</keyword>
<evidence type="ECO:0000313" key="12">
    <source>
        <dbReference type="RefSeq" id="XP_031548660.1"/>
    </source>
</evidence>
<proteinExistence type="predicted"/>
<feature type="transmembrane region" description="Helical" evidence="9">
    <location>
        <begin position="499"/>
        <end position="525"/>
    </location>
</feature>
<dbReference type="PANTHER" id="PTHR10117">
    <property type="entry name" value="TRANSIENT RECEPTOR POTENTIAL CHANNEL"/>
    <property type="match status" value="1"/>
</dbReference>
<organism evidence="11 12">
    <name type="scientific">Actinia tenebrosa</name>
    <name type="common">Australian red waratah sea anemone</name>
    <dbReference type="NCBI Taxonomy" id="6105"/>
    <lineage>
        <taxon>Eukaryota</taxon>
        <taxon>Metazoa</taxon>
        <taxon>Cnidaria</taxon>
        <taxon>Anthozoa</taxon>
        <taxon>Hexacorallia</taxon>
        <taxon>Actiniaria</taxon>
        <taxon>Actiniidae</taxon>
        <taxon>Actinia</taxon>
    </lineage>
</organism>